<evidence type="ECO:0000256" key="1">
    <source>
        <dbReference type="ARBA" id="ARBA00004613"/>
    </source>
</evidence>
<evidence type="ECO:0000313" key="7">
    <source>
        <dbReference type="EMBL" id="KAH9637995.1"/>
    </source>
</evidence>
<dbReference type="Pfam" id="PF03227">
    <property type="entry name" value="GILT"/>
    <property type="match status" value="1"/>
</dbReference>
<evidence type="ECO:0000256" key="3">
    <source>
        <dbReference type="ARBA" id="ARBA00022525"/>
    </source>
</evidence>
<gene>
    <name evidence="7" type="ORF">HF086_014856</name>
</gene>
<protein>
    <recommendedName>
        <fullName evidence="9">Gamma-interferon inducible lysosomal thiol reductase</fullName>
    </recommendedName>
</protein>
<name>A0A922MKF2_SPOEX</name>
<evidence type="ECO:0008006" key="9">
    <source>
        <dbReference type="Google" id="ProtNLM"/>
    </source>
</evidence>
<comment type="subcellular location">
    <subcellularLocation>
        <location evidence="1">Secreted</location>
    </subcellularLocation>
</comment>
<evidence type="ECO:0000256" key="6">
    <source>
        <dbReference type="SAM" id="SignalP"/>
    </source>
</evidence>
<proteinExistence type="inferred from homology"/>
<comment type="similarity">
    <text evidence="2">Belongs to the GILT family.</text>
</comment>
<dbReference type="PANTHER" id="PTHR13234">
    <property type="entry name" value="GAMMA-INTERFERON INDUCIBLE LYSOSOMAL THIOL REDUCTASE GILT"/>
    <property type="match status" value="1"/>
</dbReference>
<reference evidence="7" key="1">
    <citation type="journal article" date="2021" name="G3 (Bethesda)">
        <title>Genome and transcriptome analysis of the beet armyworm Spodoptera exigua reveals targets for pest control. .</title>
        <authorList>
            <person name="Simon S."/>
            <person name="Breeschoten T."/>
            <person name="Jansen H.J."/>
            <person name="Dirks R.P."/>
            <person name="Schranz M.E."/>
            <person name="Ros V.I.D."/>
        </authorList>
    </citation>
    <scope>NUCLEOTIDE SEQUENCE</scope>
    <source>
        <strain evidence="7">TB_SE_WUR_2020</strain>
    </source>
</reference>
<keyword evidence="5" id="KW-0325">Glycoprotein</keyword>
<evidence type="ECO:0000256" key="2">
    <source>
        <dbReference type="ARBA" id="ARBA00005679"/>
    </source>
</evidence>
<dbReference type="GO" id="GO:0005576">
    <property type="term" value="C:extracellular region"/>
    <property type="evidence" value="ECO:0007669"/>
    <property type="project" value="UniProtKB-SubCell"/>
</dbReference>
<evidence type="ECO:0000256" key="5">
    <source>
        <dbReference type="ARBA" id="ARBA00023180"/>
    </source>
</evidence>
<dbReference type="GO" id="GO:0016671">
    <property type="term" value="F:oxidoreductase activity, acting on a sulfur group of donors, disulfide as acceptor"/>
    <property type="evidence" value="ECO:0007669"/>
    <property type="project" value="InterPro"/>
</dbReference>
<dbReference type="InterPro" id="IPR004911">
    <property type="entry name" value="Interferon-induced_GILT"/>
</dbReference>
<dbReference type="EMBL" id="JACEFF010000418">
    <property type="protein sequence ID" value="KAH9637995.1"/>
    <property type="molecule type" value="Genomic_DNA"/>
</dbReference>
<evidence type="ECO:0000256" key="4">
    <source>
        <dbReference type="ARBA" id="ARBA00022729"/>
    </source>
</evidence>
<keyword evidence="3" id="KW-0964">Secreted</keyword>
<dbReference type="Proteomes" id="UP000814243">
    <property type="component" value="Unassembled WGS sequence"/>
</dbReference>
<sequence length="235" mass="26627">MNYYKIVLLQLFIGLAICESTYSGPTDRINTQDSQNGTAEDTTDVTPIKEKVQIKVYYESLCPFSAQFFVSQLKPTMERLGPYLDIHLIPYGHAKTRRVSRGYKFTCQHGIPECFGNTVQACAIDVLRNITRAVSFNACLLQNTSYRSGYQYFISVFHWCGSQDNVDVQTIWRCVHSDHGSILVKRYGDETHALAPSFVPFLTIDDSIIYQDEALTNLLGTVCQLLKPKPKECTL</sequence>
<dbReference type="AlphaFoldDB" id="A0A922MKF2"/>
<feature type="signal peptide" evidence="6">
    <location>
        <begin position="1"/>
        <end position="23"/>
    </location>
</feature>
<keyword evidence="4 6" id="KW-0732">Signal</keyword>
<dbReference type="PANTHER" id="PTHR13234:SF8">
    <property type="entry name" value="GAMMA-INTERFERON-INDUCIBLE LYSOSOMAL THIOL REDUCTASE"/>
    <property type="match status" value="1"/>
</dbReference>
<feature type="chain" id="PRO_5037126816" description="Gamma-interferon inducible lysosomal thiol reductase" evidence="6">
    <location>
        <begin position="24"/>
        <end position="235"/>
    </location>
</feature>
<evidence type="ECO:0000313" key="8">
    <source>
        <dbReference type="Proteomes" id="UP000814243"/>
    </source>
</evidence>
<comment type="caution">
    <text evidence="7">The sequence shown here is derived from an EMBL/GenBank/DDBJ whole genome shotgun (WGS) entry which is preliminary data.</text>
</comment>
<organism evidence="7 8">
    <name type="scientific">Spodoptera exigua</name>
    <name type="common">Beet armyworm</name>
    <name type="synonym">Noctua fulgens</name>
    <dbReference type="NCBI Taxonomy" id="7107"/>
    <lineage>
        <taxon>Eukaryota</taxon>
        <taxon>Metazoa</taxon>
        <taxon>Ecdysozoa</taxon>
        <taxon>Arthropoda</taxon>
        <taxon>Hexapoda</taxon>
        <taxon>Insecta</taxon>
        <taxon>Pterygota</taxon>
        <taxon>Neoptera</taxon>
        <taxon>Endopterygota</taxon>
        <taxon>Lepidoptera</taxon>
        <taxon>Glossata</taxon>
        <taxon>Ditrysia</taxon>
        <taxon>Noctuoidea</taxon>
        <taxon>Noctuidae</taxon>
        <taxon>Amphipyrinae</taxon>
        <taxon>Spodoptera</taxon>
    </lineage>
</organism>
<accession>A0A922MKF2</accession>